<dbReference type="Proteomes" id="UP000777438">
    <property type="component" value="Unassembled WGS sequence"/>
</dbReference>
<sequence length="257" mass="29707">MSQKDAQQDDDSMSDGSSGQGPMALKYETVEERFGITRDQMMQMAIMDLTQRVLDWKGHKIEDFGKLMLYDRVPICASHRPSFKLYIVYLFEKLILCCKEKNYSAEELAARGLQAPAPSTADIDKLMKDVLSRQPQSDPEKPEDKPEDIPEETSKEKSEEEPKEQPEEENDPYLFLQGRIFGNSITDIMNFTTEEAYVVEIFWTSDDGKDHYFSMHFEYREDMESWTDALVAMNEMNPTPAQEQADKIVRDKTIKPV</sequence>
<dbReference type="Pfam" id="PF15411">
    <property type="entry name" value="PH_10"/>
    <property type="match status" value="1"/>
</dbReference>
<dbReference type="OrthoDB" id="5152975at2759"/>
<dbReference type="GO" id="GO:0043332">
    <property type="term" value="C:mating projection tip"/>
    <property type="evidence" value="ECO:0007669"/>
    <property type="project" value="TreeGrafter"/>
</dbReference>
<evidence type="ECO:0000256" key="1">
    <source>
        <dbReference type="SAM" id="MobiDB-lite"/>
    </source>
</evidence>
<evidence type="ECO:0000313" key="3">
    <source>
        <dbReference type="Proteomes" id="UP000777438"/>
    </source>
</evidence>
<dbReference type="PANTHER" id="PTHR47339">
    <property type="entry name" value="CELL DIVISION CONTROL PROTEIN 24"/>
    <property type="match status" value="1"/>
</dbReference>
<dbReference type="PANTHER" id="PTHR47339:SF1">
    <property type="entry name" value="CELL DIVISION CONTROL PROTEIN 24"/>
    <property type="match status" value="1"/>
</dbReference>
<protein>
    <submittedName>
        <fullName evidence="2">Uncharacterized protein</fullName>
    </submittedName>
</protein>
<dbReference type="GO" id="GO:0030010">
    <property type="term" value="P:establishment of cell polarity"/>
    <property type="evidence" value="ECO:0007669"/>
    <property type="project" value="TreeGrafter"/>
</dbReference>
<dbReference type="SUPFAM" id="SSF50729">
    <property type="entry name" value="PH domain-like"/>
    <property type="match status" value="1"/>
</dbReference>
<comment type="caution">
    <text evidence="2">The sequence shown here is derived from an EMBL/GenBank/DDBJ whole genome shotgun (WGS) entry which is preliminary data.</text>
</comment>
<feature type="region of interest" description="Disordered" evidence="1">
    <location>
        <begin position="1"/>
        <end position="22"/>
    </location>
</feature>
<feature type="compositionally biased region" description="Basic and acidic residues" evidence="1">
    <location>
        <begin position="138"/>
        <end position="165"/>
    </location>
</feature>
<dbReference type="GO" id="GO:0005634">
    <property type="term" value="C:nucleus"/>
    <property type="evidence" value="ECO:0007669"/>
    <property type="project" value="TreeGrafter"/>
</dbReference>
<dbReference type="GO" id="GO:0031106">
    <property type="term" value="P:septin ring organization"/>
    <property type="evidence" value="ECO:0007669"/>
    <property type="project" value="TreeGrafter"/>
</dbReference>
<evidence type="ECO:0000313" key="2">
    <source>
        <dbReference type="EMBL" id="KAH6889661.1"/>
    </source>
</evidence>
<dbReference type="Gene3D" id="2.30.29.30">
    <property type="entry name" value="Pleckstrin-homology domain (PH domain)/Phosphotyrosine-binding domain (PTB)"/>
    <property type="match status" value="1"/>
</dbReference>
<organism evidence="2 3">
    <name type="scientific">Thelonectria olida</name>
    <dbReference type="NCBI Taxonomy" id="1576542"/>
    <lineage>
        <taxon>Eukaryota</taxon>
        <taxon>Fungi</taxon>
        <taxon>Dikarya</taxon>
        <taxon>Ascomycota</taxon>
        <taxon>Pezizomycotina</taxon>
        <taxon>Sordariomycetes</taxon>
        <taxon>Hypocreomycetidae</taxon>
        <taxon>Hypocreales</taxon>
        <taxon>Nectriaceae</taxon>
        <taxon>Thelonectria</taxon>
    </lineage>
</organism>
<dbReference type="GO" id="GO:0005737">
    <property type="term" value="C:cytoplasm"/>
    <property type="evidence" value="ECO:0007669"/>
    <property type="project" value="TreeGrafter"/>
</dbReference>
<dbReference type="AlphaFoldDB" id="A0A9P8W4J4"/>
<keyword evidence="3" id="KW-1185">Reference proteome</keyword>
<dbReference type="InterPro" id="IPR011993">
    <property type="entry name" value="PH-like_dom_sf"/>
</dbReference>
<dbReference type="EMBL" id="JAGPYM010000010">
    <property type="protein sequence ID" value="KAH6889661.1"/>
    <property type="molecule type" value="Genomic_DNA"/>
</dbReference>
<dbReference type="GO" id="GO:0000935">
    <property type="term" value="C:division septum"/>
    <property type="evidence" value="ECO:0007669"/>
    <property type="project" value="TreeGrafter"/>
</dbReference>
<gene>
    <name evidence="2" type="ORF">B0T10DRAFT_606191</name>
</gene>
<reference evidence="2 3" key="1">
    <citation type="journal article" date="2021" name="Nat. Commun.">
        <title>Genetic determinants of endophytism in the Arabidopsis root mycobiome.</title>
        <authorList>
            <person name="Mesny F."/>
            <person name="Miyauchi S."/>
            <person name="Thiergart T."/>
            <person name="Pickel B."/>
            <person name="Atanasova L."/>
            <person name="Karlsson M."/>
            <person name="Huettel B."/>
            <person name="Barry K.W."/>
            <person name="Haridas S."/>
            <person name="Chen C."/>
            <person name="Bauer D."/>
            <person name="Andreopoulos W."/>
            <person name="Pangilinan J."/>
            <person name="LaButti K."/>
            <person name="Riley R."/>
            <person name="Lipzen A."/>
            <person name="Clum A."/>
            <person name="Drula E."/>
            <person name="Henrissat B."/>
            <person name="Kohler A."/>
            <person name="Grigoriev I.V."/>
            <person name="Martin F.M."/>
            <person name="Hacquard S."/>
        </authorList>
    </citation>
    <scope>NUCLEOTIDE SEQUENCE [LARGE SCALE GENOMIC DNA]</scope>
    <source>
        <strain evidence="2 3">MPI-CAGE-CH-0241</strain>
    </source>
</reference>
<name>A0A9P8W4J4_9HYPO</name>
<proteinExistence type="predicted"/>
<accession>A0A9P8W4J4</accession>
<feature type="region of interest" description="Disordered" evidence="1">
    <location>
        <begin position="132"/>
        <end position="173"/>
    </location>
</feature>
<dbReference type="InterPro" id="IPR053026">
    <property type="entry name" value="CDC42_GEF"/>
</dbReference>